<organism evidence="1 2">
    <name type="scientific">Fonsecaea pedrosoi CBS 271.37</name>
    <dbReference type="NCBI Taxonomy" id="1442368"/>
    <lineage>
        <taxon>Eukaryota</taxon>
        <taxon>Fungi</taxon>
        <taxon>Dikarya</taxon>
        <taxon>Ascomycota</taxon>
        <taxon>Pezizomycotina</taxon>
        <taxon>Eurotiomycetes</taxon>
        <taxon>Chaetothyriomycetidae</taxon>
        <taxon>Chaetothyriales</taxon>
        <taxon>Herpotrichiellaceae</taxon>
        <taxon>Fonsecaea</taxon>
    </lineage>
</organism>
<reference evidence="1 2" key="1">
    <citation type="submission" date="2015-01" db="EMBL/GenBank/DDBJ databases">
        <title>The Genome Sequence of Fonsecaea pedrosoi CBS 271.37.</title>
        <authorList>
            <consortium name="The Broad Institute Genomics Platform"/>
            <person name="Cuomo C."/>
            <person name="de Hoog S."/>
            <person name="Gorbushina A."/>
            <person name="Stielow B."/>
            <person name="Teixiera M."/>
            <person name="Abouelleil A."/>
            <person name="Chapman S.B."/>
            <person name="Priest M."/>
            <person name="Young S.K."/>
            <person name="Wortman J."/>
            <person name="Nusbaum C."/>
            <person name="Birren B."/>
        </authorList>
    </citation>
    <scope>NUCLEOTIDE SEQUENCE [LARGE SCALE GENOMIC DNA]</scope>
    <source>
        <strain evidence="1 2">CBS 271.37</strain>
    </source>
</reference>
<sequence>MEALVAFGLACNVIQVVDASRKVYEIFAQLRKLGTTARADELRDSTQYLLKCHNSLQDSLSNASKFPLLESGVDLAKLSRSCIEAAKDLEDELQKITG</sequence>
<dbReference type="HOGENOM" id="CLU_2333632_0_0_1"/>
<dbReference type="VEuPathDB" id="FungiDB:Z517_07520"/>
<evidence type="ECO:0000313" key="1">
    <source>
        <dbReference type="EMBL" id="KIW77687.1"/>
    </source>
</evidence>
<gene>
    <name evidence="1" type="ORF">Z517_07520</name>
</gene>
<protein>
    <recommendedName>
        <fullName evidence="3">Fungal N-terminal domain-containing protein</fullName>
    </recommendedName>
</protein>
<dbReference type="Proteomes" id="UP000053029">
    <property type="component" value="Unassembled WGS sequence"/>
</dbReference>
<accession>A0A0D2ETX3</accession>
<keyword evidence="2" id="KW-1185">Reference proteome</keyword>
<dbReference type="AlphaFoldDB" id="A0A0D2ETX3"/>
<evidence type="ECO:0000313" key="2">
    <source>
        <dbReference type="Proteomes" id="UP000053029"/>
    </source>
</evidence>
<dbReference type="RefSeq" id="XP_013281495.1">
    <property type="nucleotide sequence ID" value="XM_013426041.1"/>
</dbReference>
<proteinExistence type="predicted"/>
<dbReference type="GeneID" id="25307010"/>
<evidence type="ECO:0008006" key="3">
    <source>
        <dbReference type="Google" id="ProtNLM"/>
    </source>
</evidence>
<name>A0A0D2ETX3_9EURO</name>
<dbReference type="EMBL" id="KN846973">
    <property type="protein sequence ID" value="KIW77687.1"/>
    <property type="molecule type" value="Genomic_DNA"/>
</dbReference>